<dbReference type="PROSITE" id="PS00098">
    <property type="entry name" value="THIOLASE_1"/>
    <property type="match status" value="1"/>
</dbReference>
<dbReference type="Proteomes" id="UP001382727">
    <property type="component" value="Chromosome"/>
</dbReference>
<dbReference type="InterPro" id="IPR020617">
    <property type="entry name" value="Thiolase_C"/>
</dbReference>
<evidence type="ECO:0000259" key="9">
    <source>
        <dbReference type="Pfam" id="PF02803"/>
    </source>
</evidence>
<dbReference type="InterPro" id="IPR020615">
    <property type="entry name" value="Thiolase_acyl_enz_int_AS"/>
</dbReference>
<dbReference type="SUPFAM" id="SSF53901">
    <property type="entry name" value="Thiolase-like"/>
    <property type="match status" value="2"/>
</dbReference>
<proteinExistence type="inferred from homology"/>
<dbReference type="PROSITE" id="PS00737">
    <property type="entry name" value="THIOLASE_2"/>
    <property type="match status" value="1"/>
</dbReference>
<dbReference type="NCBIfam" id="TIGR01930">
    <property type="entry name" value="AcCoA-C-Actrans"/>
    <property type="match status" value="1"/>
</dbReference>
<evidence type="ECO:0000256" key="1">
    <source>
        <dbReference type="ARBA" id="ARBA00010982"/>
    </source>
</evidence>
<dbReference type="PANTHER" id="PTHR18919">
    <property type="entry name" value="ACETYL-COA C-ACYLTRANSFERASE"/>
    <property type="match status" value="1"/>
</dbReference>
<evidence type="ECO:0000313" key="10">
    <source>
        <dbReference type="EMBL" id="WXB76554.1"/>
    </source>
</evidence>
<sequence>MLGGAPPPRSSESTVEKIVVVDGARTPTGSFGGIFKDVPAHELGATAGRAALARAGVAGEDVSEVVMGCIGQVGPDAYNARRVAVAAGLPTNVPAYTVNRLCGSGLQAIWSAAMEMRWNDLDFTLAGGDESMTRMPFYDFGARNGYRLGNRKLEDGTVLMLTDPFHDIHMGVTAENVAAKYGVSRQEQDEFALESQRRAASPEARAAFAEEITAVEVGGRKPFTAETDEHPKPDTTLETLATLRPAFAKDGTVTAGNASGINDGAGVVVLGRESAVRERGLTGLVSLEAVTTAAMEPELMGYAPTHALKALFAKTGLTPADIGVIELNEAFASQAVAVIRDSGLDPARVNPYGGAIALGHPVGATGGILTVRAAKHMVRHDLEYGIVTMCIGGGQALAALFRRF</sequence>
<organism evidence="10 11">
    <name type="scientific">Janibacter alittae</name>
    <dbReference type="NCBI Taxonomy" id="3115209"/>
    <lineage>
        <taxon>Bacteria</taxon>
        <taxon>Bacillati</taxon>
        <taxon>Actinomycetota</taxon>
        <taxon>Actinomycetes</taxon>
        <taxon>Micrococcales</taxon>
        <taxon>Intrasporangiaceae</taxon>
        <taxon>Janibacter</taxon>
    </lineage>
</organism>
<evidence type="ECO:0000313" key="11">
    <source>
        <dbReference type="Proteomes" id="UP001382727"/>
    </source>
</evidence>
<feature type="domain" description="Thiolase N-terminal" evidence="8">
    <location>
        <begin position="18"/>
        <end position="273"/>
    </location>
</feature>
<gene>
    <name evidence="10" type="ORF">V1351_00425</name>
</gene>
<comment type="similarity">
    <text evidence="1 7">Belongs to the thiolase-like superfamily. Thiolase family.</text>
</comment>
<dbReference type="Pfam" id="PF00108">
    <property type="entry name" value="Thiolase_N"/>
    <property type="match status" value="1"/>
</dbReference>
<dbReference type="InterPro" id="IPR002155">
    <property type="entry name" value="Thiolase"/>
</dbReference>
<protein>
    <recommendedName>
        <fullName evidence="6">Probable acetyl-CoA acetyltransferase</fullName>
        <ecNumber evidence="2">2.3.1.9</ecNumber>
    </recommendedName>
    <alternativeName>
        <fullName evidence="5">Acetoacetyl-CoA thiolase</fullName>
    </alternativeName>
</protein>
<dbReference type="InterPro" id="IPR020610">
    <property type="entry name" value="Thiolase_AS"/>
</dbReference>
<dbReference type="Pfam" id="PF02803">
    <property type="entry name" value="Thiolase_C"/>
    <property type="match status" value="1"/>
</dbReference>
<dbReference type="InterPro" id="IPR020613">
    <property type="entry name" value="Thiolase_CS"/>
</dbReference>
<dbReference type="GO" id="GO:0016746">
    <property type="term" value="F:acyltransferase activity"/>
    <property type="evidence" value="ECO:0007669"/>
    <property type="project" value="UniProtKB-KW"/>
</dbReference>
<dbReference type="Gene3D" id="3.40.47.10">
    <property type="match status" value="2"/>
</dbReference>
<evidence type="ECO:0000256" key="5">
    <source>
        <dbReference type="ARBA" id="ARBA00030755"/>
    </source>
</evidence>
<dbReference type="EC" id="2.3.1.9" evidence="2"/>
<dbReference type="PIRSF" id="PIRSF000429">
    <property type="entry name" value="Ac-CoA_Ac_transf"/>
    <property type="match status" value="1"/>
</dbReference>
<keyword evidence="11" id="KW-1185">Reference proteome</keyword>
<evidence type="ECO:0000256" key="6">
    <source>
        <dbReference type="ARBA" id="ARBA00040529"/>
    </source>
</evidence>
<evidence type="ECO:0000256" key="4">
    <source>
        <dbReference type="ARBA" id="ARBA00023315"/>
    </source>
</evidence>
<evidence type="ECO:0000259" key="8">
    <source>
        <dbReference type="Pfam" id="PF00108"/>
    </source>
</evidence>
<dbReference type="CDD" id="cd00751">
    <property type="entry name" value="thiolase"/>
    <property type="match status" value="1"/>
</dbReference>
<name>A0ABZ2MHL1_9MICO</name>
<accession>A0ABZ2MHL1</accession>
<dbReference type="RefSeq" id="WP_338749643.1">
    <property type="nucleotide sequence ID" value="NZ_CP144913.1"/>
</dbReference>
<reference evidence="10 11" key="1">
    <citation type="submission" date="2024-02" db="EMBL/GenBank/DDBJ databases">
        <title>Janibacter sp. nov., isolated from gut of marine sandworm.</title>
        <authorList>
            <person name="Kim B."/>
            <person name="Jun M.O."/>
            <person name="Shin N.-R."/>
        </authorList>
    </citation>
    <scope>NUCLEOTIDE SEQUENCE [LARGE SCALE GENOMIC DNA]</scope>
    <source>
        <strain evidence="10 11">A1S7</strain>
    </source>
</reference>
<dbReference type="PROSITE" id="PS00099">
    <property type="entry name" value="THIOLASE_3"/>
    <property type="match status" value="1"/>
</dbReference>
<feature type="domain" description="Thiolase C-terminal" evidence="9">
    <location>
        <begin position="284"/>
        <end position="402"/>
    </location>
</feature>
<keyword evidence="3 7" id="KW-0808">Transferase</keyword>
<keyword evidence="4 7" id="KW-0012">Acyltransferase</keyword>
<evidence type="ECO:0000256" key="3">
    <source>
        <dbReference type="ARBA" id="ARBA00022679"/>
    </source>
</evidence>
<dbReference type="InterPro" id="IPR020616">
    <property type="entry name" value="Thiolase_N"/>
</dbReference>
<evidence type="ECO:0000256" key="7">
    <source>
        <dbReference type="RuleBase" id="RU003557"/>
    </source>
</evidence>
<dbReference type="PANTHER" id="PTHR18919:SF107">
    <property type="entry name" value="ACETYL-COA ACETYLTRANSFERASE, CYTOSOLIC"/>
    <property type="match status" value="1"/>
</dbReference>
<dbReference type="InterPro" id="IPR016039">
    <property type="entry name" value="Thiolase-like"/>
</dbReference>
<evidence type="ECO:0000256" key="2">
    <source>
        <dbReference type="ARBA" id="ARBA00012705"/>
    </source>
</evidence>
<dbReference type="EMBL" id="CP144913">
    <property type="protein sequence ID" value="WXB76554.1"/>
    <property type="molecule type" value="Genomic_DNA"/>
</dbReference>